<dbReference type="SUPFAM" id="SSF46689">
    <property type="entry name" value="Homeodomain-like"/>
    <property type="match status" value="1"/>
</dbReference>
<proteinExistence type="predicted"/>
<evidence type="ECO:0000313" key="5">
    <source>
        <dbReference type="EMBL" id="AYB34861.1"/>
    </source>
</evidence>
<dbReference type="OrthoDB" id="2569619at2"/>
<dbReference type="RefSeq" id="WP_119758114.1">
    <property type="nucleotide sequence ID" value="NZ_CP032382.1"/>
</dbReference>
<evidence type="ECO:0000256" key="2">
    <source>
        <dbReference type="ARBA" id="ARBA00023125"/>
    </source>
</evidence>
<dbReference type="PROSITE" id="PS00041">
    <property type="entry name" value="HTH_ARAC_FAMILY_1"/>
    <property type="match status" value="1"/>
</dbReference>
<evidence type="ECO:0000259" key="4">
    <source>
        <dbReference type="PROSITE" id="PS01124"/>
    </source>
</evidence>
<organism evidence="5 6">
    <name type="scientific">Chryseolinea soli</name>
    <dbReference type="NCBI Taxonomy" id="2321403"/>
    <lineage>
        <taxon>Bacteria</taxon>
        <taxon>Pseudomonadati</taxon>
        <taxon>Bacteroidota</taxon>
        <taxon>Cytophagia</taxon>
        <taxon>Cytophagales</taxon>
        <taxon>Fulvivirgaceae</taxon>
        <taxon>Chryseolinea</taxon>
    </lineage>
</organism>
<dbReference type="Pfam" id="PF02311">
    <property type="entry name" value="AraC_binding"/>
    <property type="match status" value="1"/>
</dbReference>
<feature type="domain" description="HTH araC/xylS-type" evidence="4">
    <location>
        <begin position="180"/>
        <end position="280"/>
    </location>
</feature>
<dbReference type="PANTHER" id="PTHR43280:SF2">
    <property type="entry name" value="HTH-TYPE TRANSCRIPTIONAL REGULATOR EXSA"/>
    <property type="match status" value="1"/>
</dbReference>
<dbReference type="PANTHER" id="PTHR43280">
    <property type="entry name" value="ARAC-FAMILY TRANSCRIPTIONAL REGULATOR"/>
    <property type="match status" value="1"/>
</dbReference>
<dbReference type="GO" id="GO:0043565">
    <property type="term" value="F:sequence-specific DNA binding"/>
    <property type="evidence" value="ECO:0007669"/>
    <property type="project" value="InterPro"/>
</dbReference>
<keyword evidence="1" id="KW-0805">Transcription regulation</keyword>
<dbReference type="AlphaFoldDB" id="A0A385SX17"/>
<keyword evidence="2" id="KW-0238">DNA-binding</keyword>
<dbReference type="KEGG" id="chk:D4L85_31670"/>
<dbReference type="PROSITE" id="PS01124">
    <property type="entry name" value="HTH_ARAC_FAMILY_2"/>
    <property type="match status" value="1"/>
</dbReference>
<accession>A0A385SX17</accession>
<dbReference type="InterPro" id="IPR003313">
    <property type="entry name" value="AraC-bd"/>
</dbReference>
<dbReference type="SMART" id="SM00342">
    <property type="entry name" value="HTH_ARAC"/>
    <property type="match status" value="1"/>
</dbReference>
<dbReference type="Proteomes" id="UP000266183">
    <property type="component" value="Chromosome"/>
</dbReference>
<dbReference type="SUPFAM" id="SSF51215">
    <property type="entry name" value="Regulatory protein AraC"/>
    <property type="match status" value="1"/>
</dbReference>
<dbReference type="GO" id="GO:0003700">
    <property type="term" value="F:DNA-binding transcription factor activity"/>
    <property type="evidence" value="ECO:0007669"/>
    <property type="project" value="InterPro"/>
</dbReference>
<dbReference type="InterPro" id="IPR009057">
    <property type="entry name" value="Homeodomain-like_sf"/>
</dbReference>
<keyword evidence="6" id="KW-1185">Reference proteome</keyword>
<reference evidence="6" key="1">
    <citation type="submission" date="2018-09" db="EMBL/GenBank/DDBJ databases">
        <title>Chryseolinea sp. KIS68-18 isolated from soil.</title>
        <authorList>
            <person name="Weon H.-Y."/>
            <person name="Kwon S.-W."/>
            <person name="Lee S.A."/>
        </authorList>
    </citation>
    <scope>NUCLEOTIDE SEQUENCE [LARGE SCALE GENOMIC DNA]</scope>
    <source>
        <strain evidence="6">KIS68-18</strain>
    </source>
</reference>
<dbReference type="Gene3D" id="1.10.10.60">
    <property type="entry name" value="Homeodomain-like"/>
    <property type="match status" value="2"/>
</dbReference>
<dbReference type="Pfam" id="PF12833">
    <property type="entry name" value="HTH_18"/>
    <property type="match status" value="1"/>
</dbReference>
<evidence type="ECO:0000256" key="3">
    <source>
        <dbReference type="ARBA" id="ARBA00023163"/>
    </source>
</evidence>
<evidence type="ECO:0000313" key="6">
    <source>
        <dbReference type="Proteomes" id="UP000266183"/>
    </source>
</evidence>
<dbReference type="InterPro" id="IPR018062">
    <property type="entry name" value="HTH_AraC-typ_CS"/>
</dbReference>
<protein>
    <submittedName>
        <fullName evidence="5">AraC family transcriptional regulator</fullName>
    </submittedName>
</protein>
<evidence type="ECO:0000256" key="1">
    <source>
        <dbReference type="ARBA" id="ARBA00023015"/>
    </source>
</evidence>
<name>A0A385SX17_9BACT</name>
<dbReference type="InterPro" id="IPR018060">
    <property type="entry name" value="HTH_AraC"/>
</dbReference>
<gene>
    <name evidence="5" type="ORF">D4L85_31670</name>
</gene>
<dbReference type="EMBL" id="CP032382">
    <property type="protein sequence ID" value="AYB34861.1"/>
    <property type="molecule type" value="Genomic_DNA"/>
</dbReference>
<sequence>MKKRKAKRVLSEPFEIEFRTLDAAPKEERRQLYFELIFIISGTGVQYINQRKFNYKPNHMFLITPEDSNSFEVETTTEFFFLRFNDIYITSNAIHADNIKRLEYILQNANHEPGCILKHQPDKGLIRPIIEAIHRELQQHDLYNKDLTQHLVNTMIVVVARNIARYVPHVVAGKSDNKALDIVNYIQRNIYSPTKIRAESVSRHFNISENYLGKYFKRHTNQTLQRYIIDYRIKLIEARLQHSDLRINEIAHELGFTDESHLNKFFRKTKGINPKAYREALMIQ</sequence>
<dbReference type="InterPro" id="IPR037923">
    <property type="entry name" value="HTH-like"/>
</dbReference>
<keyword evidence="3" id="KW-0804">Transcription</keyword>